<comment type="caution">
    <text evidence="1">The sequence shown here is derived from an EMBL/GenBank/DDBJ whole genome shotgun (WGS) entry which is preliminary data.</text>
</comment>
<evidence type="ECO:0000313" key="2">
    <source>
        <dbReference type="Proteomes" id="UP000229523"/>
    </source>
</evidence>
<keyword evidence="2" id="KW-1185">Reference proteome</keyword>
<name>A0A395G973_9STAP</name>
<dbReference type="AlphaFoldDB" id="A0A395G973"/>
<reference evidence="1 2" key="1">
    <citation type="journal article" date="2018" name="Front. Microbiol.">
        <title>Description and Comparative Genomics of Macrococcus caseolyticus subsp. hominis subsp. nov., Macrococcus goetzii sp. nov., Macrococcus epidermidis sp. nov., and Macrococcus bohemicus sp. nov., Novel Macrococci From Human Clinical Material With Virulence Potential and Suspected Uptake of Foreign DNA by Natural Transformation.</title>
        <authorList>
            <person name="Maslanova I."/>
            <person name="Wertheimer Z."/>
            <person name="Sedlacek I."/>
            <person name="Svec P."/>
            <person name="Indrakova A."/>
            <person name="Kovarovic V."/>
            <person name="Schumann P."/>
            <person name="Sproer C."/>
            <person name="Kralova S."/>
            <person name="Sedo O."/>
            <person name="Kristofova L."/>
            <person name="Vrbovska V."/>
            <person name="Fuzik T."/>
            <person name="Petras P."/>
            <person name="Zdrahal Z."/>
            <person name="Ruzickova V."/>
            <person name="Doskar J."/>
            <person name="Pantucek R."/>
        </authorList>
    </citation>
    <scope>NUCLEOTIDE SEQUENCE [LARGE SCALE GENOMIC DNA]</scope>
    <source>
        <strain evidence="1 2">CCM 4927</strain>
    </source>
</reference>
<proteinExistence type="predicted"/>
<dbReference type="EMBL" id="MJBI02000003">
    <property type="protein sequence ID" value="RAI80609.1"/>
    <property type="molecule type" value="Genomic_DNA"/>
</dbReference>
<sequence>MKKVLIMLLVILTILLAACGGLKQEVDGNRYVAKVGSKGDFVTMGYVTFNDEKVIFSSDESKVTRKGTVTYDEQEMSIKLAGNPIYKDGVMKLKDIKEIDKGLEAEFEVYSGNKKENKEKMYIKLIEQEQ</sequence>
<organism evidence="1 2">
    <name type="scientific">Macrococcoides goetzii</name>
    <dbReference type="NCBI Taxonomy" id="1891097"/>
    <lineage>
        <taxon>Bacteria</taxon>
        <taxon>Bacillati</taxon>
        <taxon>Bacillota</taxon>
        <taxon>Bacilli</taxon>
        <taxon>Bacillales</taxon>
        <taxon>Staphylococcaceae</taxon>
        <taxon>Macrococcoides</taxon>
    </lineage>
</organism>
<accession>A0A395G973</accession>
<dbReference type="RefSeq" id="WP_099581252.1">
    <property type="nucleotide sequence ID" value="NZ_MJBI02000003.1"/>
</dbReference>
<dbReference type="PROSITE" id="PS51257">
    <property type="entry name" value="PROKAR_LIPOPROTEIN"/>
    <property type="match status" value="1"/>
</dbReference>
<protein>
    <submittedName>
        <fullName evidence="1">Uncharacterized protein</fullName>
    </submittedName>
</protein>
<dbReference type="Proteomes" id="UP000229523">
    <property type="component" value="Unassembled WGS sequence"/>
</dbReference>
<gene>
    <name evidence="1" type="ORF">BFS35_009220</name>
</gene>
<evidence type="ECO:0000313" key="1">
    <source>
        <dbReference type="EMBL" id="RAI80609.1"/>
    </source>
</evidence>